<dbReference type="eggNOG" id="ENOG502S3KG">
    <property type="taxonomic scope" value="Eukaryota"/>
</dbReference>
<dbReference type="GeneID" id="17359180"/>
<dbReference type="KEGG" id="cvr:CHLNCDRAFT_49318"/>
<feature type="region of interest" description="Disordered" evidence="1">
    <location>
        <begin position="15"/>
        <end position="56"/>
    </location>
</feature>
<evidence type="ECO:0000313" key="3">
    <source>
        <dbReference type="Proteomes" id="UP000008141"/>
    </source>
</evidence>
<evidence type="ECO:0000313" key="2">
    <source>
        <dbReference type="EMBL" id="EFN59563.1"/>
    </source>
</evidence>
<protein>
    <submittedName>
        <fullName evidence="2">Uncharacterized protein</fullName>
    </submittedName>
</protein>
<accession>E1Z1V9</accession>
<name>E1Z1V9_CHLVA</name>
<gene>
    <name evidence="2" type="ORF">CHLNCDRAFT_49318</name>
</gene>
<organism evidence="3">
    <name type="scientific">Chlorella variabilis</name>
    <name type="common">Green alga</name>
    <dbReference type="NCBI Taxonomy" id="554065"/>
    <lineage>
        <taxon>Eukaryota</taxon>
        <taxon>Viridiplantae</taxon>
        <taxon>Chlorophyta</taxon>
        <taxon>core chlorophytes</taxon>
        <taxon>Trebouxiophyceae</taxon>
        <taxon>Chlorellales</taxon>
        <taxon>Chlorellaceae</taxon>
        <taxon>Chlorella clade</taxon>
        <taxon>Chlorella</taxon>
    </lineage>
</organism>
<dbReference type="Proteomes" id="UP000008141">
    <property type="component" value="Unassembled WGS sequence"/>
</dbReference>
<evidence type="ECO:0000256" key="1">
    <source>
        <dbReference type="SAM" id="MobiDB-lite"/>
    </source>
</evidence>
<proteinExistence type="predicted"/>
<reference evidence="2 3" key="1">
    <citation type="journal article" date="2010" name="Plant Cell">
        <title>The Chlorella variabilis NC64A genome reveals adaptation to photosymbiosis, coevolution with viruses, and cryptic sex.</title>
        <authorList>
            <person name="Blanc G."/>
            <person name="Duncan G."/>
            <person name="Agarkova I."/>
            <person name="Borodovsky M."/>
            <person name="Gurnon J."/>
            <person name="Kuo A."/>
            <person name="Lindquist E."/>
            <person name="Lucas S."/>
            <person name="Pangilinan J."/>
            <person name="Polle J."/>
            <person name="Salamov A."/>
            <person name="Terry A."/>
            <person name="Yamada T."/>
            <person name="Dunigan D.D."/>
            <person name="Grigoriev I.V."/>
            <person name="Claverie J.M."/>
            <person name="Van Etten J.L."/>
        </authorList>
    </citation>
    <scope>NUCLEOTIDE SEQUENCE [LARGE SCALE GENOMIC DNA]</scope>
    <source>
        <strain evidence="2 3">NC64A</strain>
    </source>
</reference>
<dbReference type="EMBL" id="GL433835">
    <property type="protein sequence ID" value="EFN59563.1"/>
    <property type="molecule type" value="Genomic_DNA"/>
</dbReference>
<dbReference type="PANTHER" id="PTHR47721">
    <property type="entry name" value="OS01G0235100 PROTEIN"/>
    <property type="match status" value="1"/>
</dbReference>
<dbReference type="OrthoDB" id="421474at2759"/>
<dbReference type="PANTHER" id="PTHR47721:SF2">
    <property type="entry name" value="OS01G0235100 PROTEIN"/>
    <property type="match status" value="1"/>
</dbReference>
<dbReference type="InParanoid" id="E1Z1V9"/>
<dbReference type="RefSeq" id="XP_005851665.1">
    <property type="nucleotide sequence ID" value="XM_005851603.1"/>
</dbReference>
<keyword evidence="3" id="KW-1185">Reference proteome</keyword>
<sequence>MLSQALSLRAPAPFSSLQAPCSRHPDRQQRRLVAVRAAEQQPEAEAAPQEPAAAAPKQDVCPTCGVALDKKAFGCDGTGRIAGGIGAVPGFKWWPIKAYRPCPRLAEAGMAYQRKGQITDEVLFGRGRQQ</sequence>
<dbReference type="AlphaFoldDB" id="E1Z1V9"/>
<feature type="compositionally biased region" description="Low complexity" evidence="1">
    <location>
        <begin position="31"/>
        <end position="56"/>
    </location>
</feature>